<dbReference type="GO" id="GO:0008237">
    <property type="term" value="F:metallopeptidase activity"/>
    <property type="evidence" value="ECO:0007669"/>
    <property type="project" value="UniProtKB-KW"/>
</dbReference>
<dbReference type="InterPro" id="IPR027417">
    <property type="entry name" value="P-loop_NTPase"/>
</dbReference>
<dbReference type="PANTHER" id="PTHR23077:SF198">
    <property type="entry name" value="ATP-DEPENDENT ZINC METALLOPROTEASE FTSH"/>
    <property type="match status" value="1"/>
</dbReference>
<evidence type="ECO:0000259" key="1">
    <source>
        <dbReference type="SMART" id="SM00382"/>
    </source>
</evidence>
<organism evidence="2 3">
    <name type="scientific">Collinsella aerofaciens</name>
    <dbReference type="NCBI Taxonomy" id="74426"/>
    <lineage>
        <taxon>Bacteria</taxon>
        <taxon>Bacillati</taxon>
        <taxon>Actinomycetota</taxon>
        <taxon>Coriobacteriia</taxon>
        <taxon>Coriobacteriales</taxon>
        <taxon>Coriobacteriaceae</taxon>
        <taxon>Collinsella</taxon>
    </lineage>
</organism>
<evidence type="ECO:0000313" key="3">
    <source>
        <dbReference type="Proteomes" id="UP000361836"/>
    </source>
</evidence>
<dbReference type="GO" id="GO:0006508">
    <property type="term" value="P:proteolysis"/>
    <property type="evidence" value="ECO:0007669"/>
    <property type="project" value="UniProtKB-KW"/>
</dbReference>
<protein>
    <submittedName>
        <fullName evidence="2">ATP-dependent zinc metalloprotease FtsH</fullName>
        <ecNumber evidence="2">3.4.24.-</ecNumber>
    </submittedName>
</protein>
<accession>A0A5K1J981</accession>
<dbReference type="SUPFAM" id="SSF52540">
    <property type="entry name" value="P-loop containing nucleoside triphosphate hydrolases"/>
    <property type="match status" value="1"/>
</dbReference>
<keyword evidence="2" id="KW-0645">Protease</keyword>
<keyword evidence="2" id="KW-0378">Hydrolase</keyword>
<evidence type="ECO:0000313" key="2">
    <source>
        <dbReference type="EMBL" id="VWM00426.1"/>
    </source>
</evidence>
<dbReference type="InterPro" id="IPR050168">
    <property type="entry name" value="AAA_ATPase_domain"/>
</dbReference>
<dbReference type="GO" id="GO:0016887">
    <property type="term" value="F:ATP hydrolysis activity"/>
    <property type="evidence" value="ECO:0007669"/>
    <property type="project" value="InterPro"/>
</dbReference>
<gene>
    <name evidence="2" type="primary">ftsH_1</name>
    <name evidence="2" type="ORF">KCJAJFAP_00929</name>
</gene>
<dbReference type="PANTHER" id="PTHR23077">
    <property type="entry name" value="AAA-FAMILY ATPASE"/>
    <property type="match status" value="1"/>
</dbReference>
<dbReference type="Gene3D" id="3.40.50.300">
    <property type="entry name" value="P-loop containing nucleotide triphosphate hydrolases"/>
    <property type="match status" value="1"/>
</dbReference>
<dbReference type="GO" id="GO:0005524">
    <property type="term" value="F:ATP binding"/>
    <property type="evidence" value="ECO:0007669"/>
    <property type="project" value="InterPro"/>
</dbReference>
<reference evidence="2 3" key="1">
    <citation type="submission" date="2019-10" db="EMBL/GenBank/DDBJ databases">
        <authorList>
            <person name="Wolf R A."/>
        </authorList>
    </citation>
    <scope>NUCLEOTIDE SEQUENCE [LARGE SCALE GENOMIC DNA]</scope>
    <source>
        <strain evidence="2">Collinsella_aerofaciens_MC2</strain>
    </source>
</reference>
<keyword evidence="2" id="KW-0482">Metalloprotease</keyword>
<dbReference type="Pfam" id="PF00004">
    <property type="entry name" value="AAA"/>
    <property type="match status" value="1"/>
</dbReference>
<dbReference type="SMART" id="SM00382">
    <property type="entry name" value="AAA"/>
    <property type="match status" value="1"/>
</dbReference>
<proteinExistence type="predicted"/>
<dbReference type="EC" id="3.4.24.-" evidence="2"/>
<dbReference type="InterPro" id="IPR003593">
    <property type="entry name" value="AAA+_ATPase"/>
</dbReference>
<feature type="domain" description="AAA+ ATPase" evidence="1">
    <location>
        <begin position="118"/>
        <end position="250"/>
    </location>
</feature>
<dbReference type="PROSITE" id="PS00356">
    <property type="entry name" value="HTH_LACI_1"/>
    <property type="match status" value="1"/>
</dbReference>
<sequence length="365" mass="41080">MEAIDYMPRLVRACLENDRRLVESVSLTVSRKLRRDRPDLASEIAGALAASDMRSEATRAAEINPLPIDRETRFSLVEFIEPIELPDPILDAATTKELADFLKERGLIQRFFEDGIEPSNSILFIGAPGVGKTYAANWLAYKLALPLITLDLATSISSYLGRSGQNIKSVFDYVRAQPAVLFLDEFDAIAKRRDDEGDLGELKRLVNVLLKEIETCPKGSIVLAATNHPELLDRAIWRRFDRVIEVPLPEENERMRLFERHLPSDRFTLSQEMLFLMVEKSAGMSAADICKLCEHIKRQSVMNPGESIEIISLSELYSKCKPQTKQEKSEACIKLREINPALTVRDIARIVGVGASTVSRYMKEA</sequence>
<dbReference type="EMBL" id="CABWIE010000030">
    <property type="protein sequence ID" value="VWM00426.1"/>
    <property type="molecule type" value="Genomic_DNA"/>
</dbReference>
<dbReference type="Proteomes" id="UP000361836">
    <property type="component" value="Unassembled WGS sequence"/>
</dbReference>
<dbReference type="InterPro" id="IPR003959">
    <property type="entry name" value="ATPase_AAA_core"/>
</dbReference>
<dbReference type="CDD" id="cd19481">
    <property type="entry name" value="RecA-like_protease"/>
    <property type="match status" value="1"/>
</dbReference>
<dbReference type="AlphaFoldDB" id="A0A5K1J981"/>
<name>A0A5K1J981_9ACTN</name>
<keyword evidence="3" id="KW-1185">Reference proteome</keyword>
<dbReference type="RefSeq" id="WP_187324744.1">
    <property type="nucleotide sequence ID" value="NZ_CAAKNU010000027.1"/>
</dbReference>